<feature type="region of interest" description="Disordered" evidence="1">
    <location>
        <begin position="310"/>
        <end position="383"/>
    </location>
</feature>
<feature type="compositionally biased region" description="Basic residues" evidence="1">
    <location>
        <begin position="553"/>
        <end position="564"/>
    </location>
</feature>
<dbReference type="Proteomes" id="UP001152747">
    <property type="component" value="Unassembled WGS sequence"/>
</dbReference>
<feature type="compositionally biased region" description="Basic and acidic residues" evidence="1">
    <location>
        <begin position="509"/>
        <end position="526"/>
    </location>
</feature>
<dbReference type="EMBL" id="CANHGI010000003">
    <property type="protein sequence ID" value="CAI5444406.1"/>
    <property type="molecule type" value="Genomic_DNA"/>
</dbReference>
<dbReference type="PANTHER" id="PTHR15191:SF3">
    <property type="entry name" value="PITUITARY TUMOR-TRANSFORMING GENE PROTEIN-BINDING FACTOR"/>
    <property type="match status" value="1"/>
</dbReference>
<dbReference type="InterPro" id="IPR052304">
    <property type="entry name" value="PTTG1IP"/>
</dbReference>
<evidence type="ECO:0000313" key="4">
    <source>
        <dbReference type="EMBL" id="CAI5444406.1"/>
    </source>
</evidence>
<evidence type="ECO:0000313" key="5">
    <source>
        <dbReference type="Proteomes" id="UP001152747"/>
    </source>
</evidence>
<evidence type="ECO:0000256" key="1">
    <source>
        <dbReference type="SAM" id="MobiDB-lite"/>
    </source>
</evidence>
<accession>A0A9P1IFX9</accession>
<keyword evidence="2" id="KW-0472">Membrane</keyword>
<keyword evidence="2" id="KW-1133">Transmembrane helix</keyword>
<gene>
    <name evidence="4" type="ORF">CAMP_LOCUS7043</name>
</gene>
<feature type="chain" id="PRO_5040193292" evidence="3">
    <location>
        <begin position="29"/>
        <end position="1131"/>
    </location>
</feature>
<sequence length="1131" mass="125156">MKPKMILSISKLFIIIILILTATTVISSYNPDCKFIQKHDGETFERTMFVFLIDRCIPEYKLNTIFMLKQITCQIPFKNNKLFRFALGDLSDESLQFPTPFKIENLEAAVDEIYNKPLTTHSKLANSLIRLKRLITIIASIKNMKMQTIIIPTLVIKDCVNSTSVSCSSQEVVAKFMNKNHVFNVSFVDFNKVAETGDFNRIHVPDQVSQNQNSPQWLLEKTQKFVDVMIGRKPKTTTAVATTPKPTFPPTTTTLPTTVRTTTQVPTTTTKPPTTTTVPTTTTLLTTTTVPTTTQIPTTSTVATTTTVPTTTQVPTTTTLPTTTTVPTTTTLPTTSTDPPTTAIHPSSTQPQTSASSEVATSTSAAPTSAPSSNSTTDTTTSKAAQTSSAFALKLWMIIVIVAVITLILLIAICCTVFCCVRSSKNRKKKKKQIEMEKMKKEKKETNRKRETAKKKTTTNGKKSGVESKGSKESTGSSTASAEKMMKVEKSVPDKSTLDYSITLDDENENGKSQEFITHDETEQKPIRNPPPTEIAPSKPLPSSASGSAELARHKKSMPKKKRITISPPKCEYQKENNVYNQTRFIFIVDRVVEQVIKENTKYLLKLIACNIPSSPNFEYLLIDMAENEKPQKVLIHNLEQSINHSLSSKPIANPDPDQWTATLSKHLEKINEMRDHSNIQIVILNHQRCVDKHLICSVRRFLAKYLKGGVNGTRKDLNIIEFVRNGEKPENGTENTLLIREDFSKKLDFPENLVKDTKEFVSRMIPPPNPLKSPKKPKNQKMDIWLIIVLAIIALIIILVIIIICTVCCCKCSKKKKKKTAKKSKIGSDEDVGSGSPGGKMSPKIATKKSKSGSTESVDHMEIEVRKMEKTLPEKSTLEYSITLDGDDGCDKEEPIKNSKESGSKENPSAEIVVEPVKPKPKPRPGKGPGPGPEKRKDEKIVSRMIPPPNPLKSPKKPKNQIKMDIWLIIVLAIIALIIILIIIIICTVCCCKCSKKKKKKTAKKSKIGSDEDCGSGSPGGKMSPKIATKKSKSGSTESVDHMEIEVRKMEKTLPEKSTLEYSITLDGDDGCDKEEPIKNSKESGSKENPSAEIVGEPVKPKPKPRPRNGLGPEKGKTRKCETKSRGKGK</sequence>
<feature type="transmembrane region" description="Helical" evidence="2">
    <location>
        <begin position="967"/>
        <end position="993"/>
    </location>
</feature>
<name>A0A9P1IFX9_9PELO</name>
<reference evidence="4" key="1">
    <citation type="submission" date="2022-11" db="EMBL/GenBank/DDBJ databases">
        <authorList>
            <person name="Kikuchi T."/>
        </authorList>
    </citation>
    <scope>NUCLEOTIDE SEQUENCE</scope>
    <source>
        <strain evidence="4">PS1010</strain>
    </source>
</reference>
<feature type="compositionally biased region" description="Basic and acidic residues" evidence="1">
    <location>
        <begin position="484"/>
        <end position="493"/>
    </location>
</feature>
<keyword evidence="2" id="KW-0812">Transmembrane</keyword>
<comment type="caution">
    <text evidence="4">The sequence shown here is derived from an EMBL/GenBank/DDBJ whole genome shotgun (WGS) entry which is preliminary data.</text>
</comment>
<feature type="compositionally biased region" description="Basic and acidic residues" evidence="1">
    <location>
        <begin position="433"/>
        <end position="450"/>
    </location>
</feature>
<feature type="region of interest" description="Disordered" evidence="1">
    <location>
        <begin position="429"/>
        <end position="493"/>
    </location>
</feature>
<protein>
    <submittedName>
        <fullName evidence="4">Uncharacterized protein</fullName>
    </submittedName>
</protein>
<feature type="region of interest" description="Disordered" evidence="1">
    <location>
        <begin position="1003"/>
        <end position="1131"/>
    </location>
</feature>
<feature type="compositionally biased region" description="Basic and acidic residues" evidence="1">
    <location>
        <begin position="1075"/>
        <end position="1087"/>
    </location>
</feature>
<dbReference type="GO" id="GO:0005737">
    <property type="term" value="C:cytoplasm"/>
    <property type="evidence" value="ECO:0007669"/>
    <property type="project" value="TreeGrafter"/>
</dbReference>
<evidence type="ECO:0000256" key="3">
    <source>
        <dbReference type="SAM" id="SignalP"/>
    </source>
</evidence>
<feature type="signal peptide" evidence="3">
    <location>
        <begin position="1"/>
        <end position="28"/>
    </location>
</feature>
<feature type="region of interest" description="Disordered" evidence="1">
    <location>
        <begin position="883"/>
        <end position="959"/>
    </location>
</feature>
<dbReference type="AlphaFoldDB" id="A0A9P1IFX9"/>
<feature type="compositionally biased region" description="Basic and acidic residues" evidence="1">
    <location>
        <begin position="893"/>
        <end position="905"/>
    </location>
</feature>
<feature type="region of interest" description="Disordered" evidence="1">
    <location>
        <begin position="822"/>
        <end position="871"/>
    </location>
</feature>
<proteinExistence type="predicted"/>
<keyword evidence="3" id="KW-0732">Signal</keyword>
<dbReference type="PANTHER" id="PTHR15191">
    <property type="entry name" value="PROTEIN CBG20567"/>
    <property type="match status" value="1"/>
</dbReference>
<feature type="compositionally biased region" description="Basic and acidic residues" evidence="1">
    <location>
        <begin position="1115"/>
        <end position="1131"/>
    </location>
</feature>
<dbReference type="GO" id="GO:0005634">
    <property type="term" value="C:nucleus"/>
    <property type="evidence" value="ECO:0007669"/>
    <property type="project" value="TreeGrafter"/>
</dbReference>
<feature type="compositionally biased region" description="Basic and acidic residues" evidence="1">
    <location>
        <begin position="1040"/>
        <end position="1060"/>
    </location>
</feature>
<feature type="compositionally biased region" description="Basic and acidic residues" evidence="1">
    <location>
        <begin position="934"/>
        <end position="943"/>
    </location>
</feature>
<feature type="transmembrane region" description="Helical" evidence="2">
    <location>
        <begin position="785"/>
        <end position="805"/>
    </location>
</feature>
<feature type="compositionally biased region" description="Basic and acidic residues" evidence="1">
    <location>
        <begin position="858"/>
        <end position="871"/>
    </location>
</feature>
<feature type="region of interest" description="Disordered" evidence="1">
    <location>
        <begin position="237"/>
        <end position="280"/>
    </location>
</feature>
<feature type="transmembrane region" description="Helical" evidence="2">
    <location>
        <begin position="395"/>
        <end position="421"/>
    </location>
</feature>
<keyword evidence="5" id="KW-1185">Reference proteome</keyword>
<feature type="compositionally biased region" description="Low complexity" evidence="1">
    <location>
        <begin position="473"/>
        <end position="483"/>
    </location>
</feature>
<organism evidence="4 5">
    <name type="scientific">Caenorhabditis angaria</name>
    <dbReference type="NCBI Taxonomy" id="860376"/>
    <lineage>
        <taxon>Eukaryota</taxon>
        <taxon>Metazoa</taxon>
        <taxon>Ecdysozoa</taxon>
        <taxon>Nematoda</taxon>
        <taxon>Chromadorea</taxon>
        <taxon>Rhabditida</taxon>
        <taxon>Rhabditina</taxon>
        <taxon>Rhabditomorpha</taxon>
        <taxon>Rhabditoidea</taxon>
        <taxon>Rhabditidae</taxon>
        <taxon>Peloderinae</taxon>
        <taxon>Caenorhabditis</taxon>
    </lineage>
</organism>
<evidence type="ECO:0000256" key="2">
    <source>
        <dbReference type="SAM" id="Phobius"/>
    </source>
</evidence>
<feature type="region of interest" description="Disordered" evidence="1">
    <location>
        <begin position="509"/>
        <end position="564"/>
    </location>
</feature>
<dbReference type="GO" id="GO:0006606">
    <property type="term" value="P:protein import into nucleus"/>
    <property type="evidence" value="ECO:0007669"/>
    <property type="project" value="TreeGrafter"/>
</dbReference>